<name>A0A1L9S222_ASPWE</name>
<dbReference type="Pfam" id="PF25540">
    <property type="entry name" value="DUF7923"/>
    <property type="match status" value="1"/>
</dbReference>
<feature type="region of interest" description="Disordered" evidence="3">
    <location>
        <begin position="260"/>
        <end position="314"/>
    </location>
</feature>
<dbReference type="InterPro" id="IPR000571">
    <property type="entry name" value="Znf_CCCH"/>
</dbReference>
<dbReference type="Pfam" id="PF25543">
    <property type="entry name" value="zf-CCCH_tandem"/>
    <property type="match status" value="1"/>
</dbReference>
<organism evidence="5 6">
    <name type="scientific">Aspergillus wentii DTO 134E9</name>
    <dbReference type="NCBI Taxonomy" id="1073089"/>
    <lineage>
        <taxon>Eukaryota</taxon>
        <taxon>Fungi</taxon>
        <taxon>Dikarya</taxon>
        <taxon>Ascomycota</taxon>
        <taxon>Pezizomycotina</taxon>
        <taxon>Eurotiomycetes</taxon>
        <taxon>Eurotiomycetidae</taxon>
        <taxon>Eurotiales</taxon>
        <taxon>Aspergillaceae</taxon>
        <taxon>Aspergillus</taxon>
        <taxon>Aspergillus subgen. Cremei</taxon>
    </lineage>
</organism>
<accession>A0A1L9S222</accession>
<keyword evidence="1" id="KW-0862">Zinc</keyword>
<dbReference type="Proteomes" id="UP000184383">
    <property type="component" value="Unassembled WGS sequence"/>
</dbReference>
<keyword evidence="1" id="KW-0863">Zinc-finger</keyword>
<protein>
    <recommendedName>
        <fullName evidence="4">C3H1-type domain-containing protein</fullName>
    </recommendedName>
</protein>
<dbReference type="PANTHER" id="PTHR37543:SF1">
    <property type="entry name" value="CCCH ZINC FINGER DNA BINDING PROTEIN (AFU_ORTHOLOGUE AFUA_5G12760)"/>
    <property type="match status" value="1"/>
</dbReference>
<dbReference type="GO" id="GO:0008270">
    <property type="term" value="F:zinc ion binding"/>
    <property type="evidence" value="ECO:0007669"/>
    <property type="project" value="UniProtKB-KW"/>
</dbReference>
<evidence type="ECO:0000313" key="6">
    <source>
        <dbReference type="Proteomes" id="UP000184383"/>
    </source>
</evidence>
<dbReference type="EMBL" id="KV878209">
    <property type="protein sequence ID" value="OJJ41196.1"/>
    <property type="molecule type" value="Genomic_DNA"/>
</dbReference>
<gene>
    <name evidence="5" type="ORF">ASPWEDRAFT_34695</name>
</gene>
<feature type="domain" description="C3H1-type" evidence="4">
    <location>
        <begin position="337"/>
        <end position="365"/>
    </location>
</feature>
<dbReference type="RefSeq" id="XP_040694872.1">
    <property type="nucleotide sequence ID" value="XM_040834068.1"/>
</dbReference>
<evidence type="ECO:0000256" key="3">
    <source>
        <dbReference type="SAM" id="MobiDB-lite"/>
    </source>
</evidence>
<reference evidence="6" key="1">
    <citation type="journal article" date="2017" name="Genome Biol.">
        <title>Comparative genomics reveals high biological diversity and specific adaptations in the industrially and medically important fungal genus Aspergillus.</title>
        <authorList>
            <person name="de Vries R.P."/>
            <person name="Riley R."/>
            <person name="Wiebenga A."/>
            <person name="Aguilar-Osorio G."/>
            <person name="Amillis S."/>
            <person name="Uchima C.A."/>
            <person name="Anderluh G."/>
            <person name="Asadollahi M."/>
            <person name="Askin M."/>
            <person name="Barry K."/>
            <person name="Battaglia E."/>
            <person name="Bayram O."/>
            <person name="Benocci T."/>
            <person name="Braus-Stromeyer S.A."/>
            <person name="Caldana C."/>
            <person name="Canovas D."/>
            <person name="Cerqueira G.C."/>
            <person name="Chen F."/>
            <person name="Chen W."/>
            <person name="Choi C."/>
            <person name="Clum A."/>
            <person name="Dos Santos R.A."/>
            <person name="Damasio A.R."/>
            <person name="Diallinas G."/>
            <person name="Emri T."/>
            <person name="Fekete E."/>
            <person name="Flipphi M."/>
            <person name="Freyberg S."/>
            <person name="Gallo A."/>
            <person name="Gournas C."/>
            <person name="Habgood R."/>
            <person name="Hainaut M."/>
            <person name="Harispe M.L."/>
            <person name="Henrissat B."/>
            <person name="Hilden K.S."/>
            <person name="Hope R."/>
            <person name="Hossain A."/>
            <person name="Karabika E."/>
            <person name="Karaffa L."/>
            <person name="Karanyi Z."/>
            <person name="Krasevec N."/>
            <person name="Kuo A."/>
            <person name="Kusch H."/>
            <person name="LaButti K."/>
            <person name="Lagendijk E.L."/>
            <person name="Lapidus A."/>
            <person name="Levasseur A."/>
            <person name="Lindquist E."/>
            <person name="Lipzen A."/>
            <person name="Logrieco A.F."/>
            <person name="MacCabe A."/>
            <person name="Maekelae M.R."/>
            <person name="Malavazi I."/>
            <person name="Melin P."/>
            <person name="Meyer V."/>
            <person name="Mielnichuk N."/>
            <person name="Miskei M."/>
            <person name="Molnar A.P."/>
            <person name="Mule G."/>
            <person name="Ngan C.Y."/>
            <person name="Orejas M."/>
            <person name="Orosz E."/>
            <person name="Ouedraogo J.P."/>
            <person name="Overkamp K.M."/>
            <person name="Park H.-S."/>
            <person name="Perrone G."/>
            <person name="Piumi F."/>
            <person name="Punt P.J."/>
            <person name="Ram A.F."/>
            <person name="Ramon A."/>
            <person name="Rauscher S."/>
            <person name="Record E."/>
            <person name="Riano-Pachon D.M."/>
            <person name="Robert V."/>
            <person name="Roehrig J."/>
            <person name="Ruller R."/>
            <person name="Salamov A."/>
            <person name="Salih N.S."/>
            <person name="Samson R.A."/>
            <person name="Sandor E."/>
            <person name="Sanguinetti M."/>
            <person name="Schuetze T."/>
            <person name="Sepcic K."/>
            <person name="Shelest E."/>
            <person name="Sherlock G."/>
            <person name="Sophianopoulou V."/>
            <person name="Squina F.M."/>
            <person name="Sun H."/>
            <person name="Susca A."/>
            <person name="Todd R.B."/>
            <person name="Tsang A."/>
            <person name="Unkles S.E."/>
            <person name="van de Wiele N."/>
            <person name="van Rossen-Uffink D."/>
            <person name="Oliveira J.V."/>
            <person name="Vesth T.C."/>
            <person name="Visser J."/>
            <person name="Yu J.-H."/>
            <person name="Zhou M."/>
            <person name="Andersen M.R."/>
            <person name="Archer D.B."/>
            <person name="Baker S.E."/>
            <person name="Benoit I."/>
            <person name="Brakhage A.A."/>
            <person name="Braus G.H."/>
            <person name="Fischer R."/>
            <person name="Frisvad J.C."/>
            <person name="Goldman G.H."/>
            <person name="Houbraken J."/>
            <person name="Oakley B."/>
            <person name="Pocsi I."/>
            <person name="Scazzocchio C."/>
            <person name="Seiboth B."/>
            <person name="vanKuyk P.A."/>
            <person name="Wortman J."/>
            <person name="Dyer P.S."/>
            <person name="Grigoriev I.V."/>
        </authorList>
    </citation>
    <scope>NUCLEOTIDE SEQUENCE [LARGE SCALE GENOMIC DNA]</scope>
    <source>
        <strain evidence="6">DTO 134E9</strain>
    </source>
</reference>
<feature type="coiled-coil region" evidence="2">
    <location>
        <begin position="24"/>
        <end position="72"/>
    </location>
</feature>
<dbReference type="VEuPathDB" id="FungiDB:ASPWEDRAFT_34695"/>
<keyword evidence="6" id="KW-1185">Reference proteome</keyword>
<dbReference type="GeneID" id="63749916"/>
<dbReference type="PANTHER" id="PTHR37543">
    <property type="entry name" value="CCCH ZINC FINGER DNA BINDING PROTEIN (AFU_ORTHOLOGUE AFUA_5G12760)"/>
    <property type="match status" value="1"/>
</dbReference>
<dbReference type="AlphaFoldDB" id="A0A1L9S222"/>
<keyword evidence="2" id="KW-0175">Coiled coil</keyword>
<dbReference type="PROSITE" id="PS50103">
    <property type="entry name" value="ZF_C3H1"/>
    <property type="match status" value="1"/>
</dbReference>
<evidence type="ECO:0000259" key="4">
    <source>
        <dbReference type="PROSITE" id="PS50103"/>
    </source>
</evidence>
<evidence type="ECO:0000256" key="1">
    <source>
        <dbReference type="PROSITE-ProRule" id="PRU00723"/>
    </source>
</evidence>
<feature type="zinc finger region" description="C3H1-type" evidence="1">
    <location>
        <begin position="337"/>
        <end position="365"/>
    </location>
</feature>
<feature type="compositionally biased region" description="Low complexity" evidence="3">
    <location>
        <begin position="280"/>
        <end position="291"/>
    </location>
</feature>
<evidence type="ECO:0000256" key="2">
    <source>
        <dbReference type="SAM" id="Coils"/>
    </source>
</evidence>
<feature type="compositionally biased region" description="Pro residues" evidence="3">
    <location>
        <begin position="270"/>
        <end position="279"/>
    </location>
</feature>
<dbReference type="OrthoDB" id="2270193at2759"/>
<dbReference type="InterPro" id="IPR057683">
    <property type="entry name" value="DUF7923"/>
</dbReference>
<dbReference type="STRING" id="1073089.A0A1L9S222"/>
<sequence length="426" mass="47363">MDLSAIKKRHKALLEVEDSKDVIIEELCSRIESLEKDISEKESELEDKKVIVDDAKGKSKKWKGEVDELKRERAKLSYVSVLIDGDCMNFHDTLIQKGHSGGHETVQTLLTSINAHVQDLDNPIHPIQCRIRVYANVNGLGKTYRNAGIISDEETLVSFIQGFNMENGLCDFVDAGGGKECSDVKLRALFEQDIQDTHCTRIIFCGSSDNGYARLLGPHRGCNRISLIQGPPFAWEMKELSTHFPTASFPDVFRSTKLSRRVSFSQTTPPSSPPQPAAPAAPANYASAAKATPPPQPPSPSPSPERKVPKIPILKNSYGQRIDRPLRFSTRDQVDSLKQLKLCNQYHILGVCSYGEFCSHSHEPKLSATQVEDLKYIARSRVCARGLECEDEGCVCGHRCPRESCGGFGWNGCRFPRYMHGVDTSV</sequence>
<dbReference type="InterPro" id="IPR057654">
    <property type="entry name" value="Znf-CCCH_tandem"/>
</dbReference>
<keyword evidence="1" id="KW-0479">Metal-binding</keyword>
<proteinExistence type="predicted"/>
<evidence type="ECO:0000313" key="5">
    <source>
        <dbReference type="EMBL" id="OJJ41196.1"/>
    </source>
</evidence>
<feature type="compositionally biased region" description="Pro residues" evidence="3">
    <location>
        <begin position="292"/>
        <end position="303"/>
    </location>
</feature>